<dbReference type="PROSITE" id="PS00630">
    <property type="entry name" value="IMP_2"/>
    <property type="match status" value="1"/>
</dbReference>
<dbReference type="NCBIfam" id="TIGR01330">
    <property type="entry name" value="bisphos_HAL2"/>
    <property type="match status" value="1"/>
</dbReference>
<dbReference type="Gene3D" id="3.40.190.80">
    <property type="match status" value="1"/>
</dbReference>
<dbReference type="PRINTS" id="PR00377">
    <property type="entry name" value="IMPHPHTASES"/>
</dbReference>
<evidence type="ECO:0000256" key="3">
    <source>
        <dbReference type="ARBA" id="ARBA00012633"/>
    </source>
</evidence>
<dbReference type="InterPro" id="IPR020550">
    <property type="entry name" value="Inositol_monophosphatase_CS"/>
</dbReference>
<comment type="caution">
    <text evidence="10">The sequence shown here is derived from an EMBL/GenBank/DDBJ whole genome shotgun (WGS) entry which is preliminary data.</text>
</comment>
<dbReference type="GO" id="GO:0000103">
    <property type="term" value="P:sulfate assimilation"/>
    <property type="evidence" value="ECO:0007669"/>
    <property type="project" value="TreeGrafter"/>
</dbReference>
<organism evidence="10 11">
    <name type="scientific">Populus deltoides</name>
    <name type="common">Eastern poplar</name>
    <name type="synonym">Eastern cottonwood</name>
    <dbReference type="NCBI Taxonomy" id="3696"/>
    <lineage>
        <taxon>Eukaryota</taxon>
        <taxon>Viridiplantae</taxon>
        <taxon>Streptophyta</taxon>
        <taxon>Embryophyta</taxon>
        <taxon>Tracheophyta</taxon>
        <taxon>Spermatophyta</taxon>
        <taxon>Magnoliopsida</taxon>
        <taxon>eudicotyledons</taxon>
        <taxon>Gunneridae</taxon>
        <taxon>Pentapetalae</taxon>
        <taxon>rosids</taxon>
        <taxon>fabids</taxon>
        <taxon>Malpighiales</taxon>
        <taxon>Salicaceae</taxon>
        <taxon>Saliceae</taxon>
        <taxon>Populus</taxon>
    </lineage>
</organism>
<dbReference type="PANTHER" id="PTHR43200:SF17">
    <property type="entry name" value="3'(2'),5'-BISPHOSPHATE NUCLEOTIDASE"/>
    <property type="match status" value="1"/>
</dbReference>
<dbReference type="FunFam" id="3.30.540.10:FF:000020">
    <property type="entry name" value="PAP-specific phosphatase HAL2-like"/>
    <property type="match status" value="1"/>
</dbReference>
<evidence type="ECO:0000256" key="6">
    <source>
        <dbReference type="ARBA" id="ARBA00022842"/>
    </source>
</evidence>
<dbReference type="InterPro" id="IPR051090">
    <property type="entry name" value="Inositol_monoP_superfamily"/>
</dbReference>
<comment type="catalytic activity">
    <reaction evidence="7">
        <text>adenosine 3',5'-bisphosphate + H2O = AMP + phosphate</text>
        <dbReference type="Rhea" id="RHEA:10040"/>
        <dbReference type="ChEBI" id="CHEBI:15377"/>
        <dbReference type="ChEBI" id="CHEBI:43474"/>
        <dbReference type="ChEBI" id="CHEBI:58343"/>
        <dbReference type="ChEBI" id="CHEBI:456215"/>
        <dbReference type="EC" id="3.1.3.7"/>
    </reaction>
    <physiologicalReaction direction="left-to-right" evidence="7">
        <dbReference type="Rhea" id="RHEA:10041"/>
    </physiologicalReaction>
</comment>
<dbReference type="EC" id="3.1.3.7" evidence="3"/>
<keyword evidence="11" id="KW-1185">Reference proteome</keyword>
<dbReference type="GO" id="GO:0008441">
    <property type="term" value="F:3'(2'),5'-bisphosphate nucleotidase activity"/>
    <property type="evidence" value="ECO:0007669"/>
    <property type="project" value="UniProtKB-EC"/>
</dbReference>
<feature type="binding site" evidence="9">
    <location>
        <position position="231"/>
    </location>
    <ligand>
        <name>Mg(2+)</name>
        <dbReference type="ChEBI" id="CHEBI:18420"/>
        <label>1</label>
        <note>catalytic</note>
    </ligand>
</feature>
<comment type="similarity">
    <text evidence="2">Belongs to the inositol monophosphatase superfamily.</text>
</comment>
<gene>
    <name evidence="10" type="ORF">H0E87_009217</name>
</gene>
<dbReference type="Proteomes" id="UP000807159">
    <property type="component" value="Chromosome 4"/>
</dbReference>
<dbReference type="InterPro" id="IPR000760">
    <property type="entry name" value="Inositol_monophosphatase-like"/>
</dbReference>
<keyword evidence="4 9" id="KW-0479">Metal-binding</keyword>
<dbReference type="FunFam" id="3.40.190.80:FF:000003">
    <property type="entry name" value="PAP-specific phosphatase HAL2-like"/>
    <property type="match status" value="1"/>
</dbReference>
<feature type="binding site" evidence="9">
    <location>
        <position position="234"/>
    </location>
    <ligand>
        <name>Mg(2+)</name>
        <dbReference type="ChEBI" id="CHEBI:18420"/>
        <label>1</label>
        <note>catalytic</note>
    </ligand>
</feature>
<keyword evidence="6 9" id="KW-0460">Magnesium</keyword>
<evidence type="ECO:0000256" key="5">
    <source>
        <dbReference type="ARBA" id="ARBA00022801"/>
    </source>
</evidence>
<dbReference type="GO" id="GO:0046872">
    <property type="term" value="F:metal ion binding"/>
    <property type="evidence" value="ECO:0007669"/>
    <property type="project" value="UniProtKB-KW"/>
</dbReference>
<evidence type="ECO:0000256" key="4">
    <source>
        <dbReference type="ARBA" id="ARBA00022723"/>
    </source>
</evidence>
<proteinExistence type="inferred from homology"/>
<dbReference type="Pfam" id="PF00459">
    <property type="entry name" value="Inositol_P"/>
    <property type="match status" value="1"/>
</dbReference>
<comment type="cofactor">
    <cofactor evidence="1 9">
        <name>Mg(2+)</name>
        <dbReference type="ChEBI" id="CHEBI:18420"/>
    </cofactor>
</comment>
<evidence type="ECO:0000313" key="10">
    <source>
        <dbReference type="EMBL" id="KAH8511944.1"/>
    </source>
</evidence>
<keyword evidence="5" id="KW-0378">Hydrolase</keyword>
<comment type="catalytic activity">
    <reaction evidence="8">
        <text>3'-phosphoadenylyl sulfate + H2O = adenosine 5'-phosphosulfate + phosphate</text>
        <dbReference type="Rhea" id="RHEA:77639"/>
        <dbReference type="ChEBI" id="CHEBI:15377"/>
        <dbReference type="ChEBI" id="CHEBI:43474"/>
        <dbReference type="ChEBI" id="CHEBI:58243"/>
        <dbReference type="ChEBI" id="CHEBI:58339"/>
        <dbReference type="EC" id="3.1.3.7"/>
    </reaction>
    <physiologicalReaction direction="left-to-right" evidence="8">
        <dbReference type="Rhea" id="RHEA:77640"/>
    </physiologicalReaction>
</comment>
<evidence type="ECO:0000313" key="11">
    <source>
        <dbReference type="Proteomes" id="UP000807159"/>
    </source>
</evidence>
<evidence type="ECO:0000256" key="7">
    <source>
        <dbReference type="ARBA" id="ARBA00044479"/>
    </source>
</evidence>
<dbReference type="AlphaFoldDB" id="A0A8T2Z2Z1"/>
<evidence type="ECO:0000256" key="9">
    <source>
        <dbReference type="PIRSR" id="PIRSR600760-2"/>
    </source>
</evidence>
<dbReference type="PANTHER" id="PTHR43200">
    <property type="entry name" value="PHOSPHATASE"/>
    <property type="match status" value="1"/>
</dbReference>
<evidence type="ECO:0000256" key="8">
    <source>
        <dbReference type="ARBA" id="ARBA00044484"/>
    </source>
</evidence>
<name>A0A8T2Z2Z1_POPDE</name>
<evidence type="ECO:0000256" key="1">
    <source>
        <dbReference type="ARBA" id="ARBA00001946"/>
    </source>
</evidence>
<dbReference type="GO" id="GO:0046854">
    <property type="term" value="P:phosphatidylinositol phosphate biosynthetic process"/>
    <property type="evidence" value="ECO:0007669"/>
    <property type="project" value="InterPro"/>
</dbReference>
<protein>
    <recommendedName>
        <fullName evidence="3">3'(2'),5'-bisphosphate nucleotidase</fullName>
        <ecNumber evidence="3">3.1.3.7</ecNumber>
    </recommendedName>
</protein>
<feature type="binding site" evidence="9">
    <location>
        <position position="164"/>
    </location>
    <ligand>
        <name>Mg(2+)</name>
        <dbReference type="ChEBI" id="CHEBI:18420"/>
        <label>1</label>
        <note>catalytic</note>
    </ligand>
</feature>
<feature type="binding site" evidence="9">
    <location>
        <position position="405"/>
    </location>
    <ligand>
        <name>Mg(2+)</name>
        <dbReference type="ChEBI" id="CHEBI:18420"/>
        <label>1</label>
        <note>catalytic</note>
    </ligand>
</feature>
<dbReference type="Gene3D" id="3.30.540.10">
    <property type="entry name" value="Fructose-1,6-Bisphosphatase, subunit A, domain 1"/>
    <property type="match status" value="1"/>
</dbReference>
<dbReference type="SUPFAM" id="SSF56655">
    <property type="entry name" value="Carbohydrate phosphatase"/>
    <property type="match status" value="1"/>
</dbReference>
<dbReference type="PROSITE" id="PS00629">
    <property type="entry name" value="IMP_1"/>
    <property type="match status" value="1"/>
</dbReference>
<accession>A0A8T2Z2Z1</accession>
<dbReference type="CDD" id="cd01517">
    <property type="entry name" value="PAP_phosphatase"/>
    <property type="match status" value="1"/>
</dbReference>
<dbReference type="InterPro" id="IPR006239">
    <property type="entry name" value="DPNP"/>
</dbReference>
<reference evidence="10" key="1">
    <citation type="journal article" date="2021" name="J. Hered.">
        <title>Genome Assembly of Salicaceae Populus deltoides (Eastern Cottonwood) I-69 Based on Nanopore Sequencing and Hi-C Technologies.</title>
        <authorList>
            <person name="Bai S."/>
            <person name="Wu H."/>
            <person name="Zhang J."/>
            <person name="Pan Z."/>
            <person name="Zhao W."/>
            <person name="Li Z."/>
            <person name="Tong C."/>
        </authorList>
    </citation>
    <scope>NUCLEOTIDE SEQUENCE</scope>
    <source>
        <tissue evidence="10">Leaf</tissue>
    </source>
</reference>
<dbReference type="InterPro" id="IPR020583">
    <property type="entry name" value="Inositol_monoP_metal-BS"/>
</dbReference>
<dbReference type="EMBL" id="JACEGQ020000004">
    <property type="protein sequence ID" value="KAH8511944.1"/>
    <property type="molecule type" value="Genomic_DNA"/>
</dbReference>
<sequence length="468" mass="50339">MPLNCSSLASRVPLILGGLKTTATTRVGGGGVLFNFFNKTHQNNSLCIASLPLNKRNDSKRFCLSSSSSSSSSSSVMEGIKDSGFSTREIEKYSKELDIAVRAVQMACSLCQKVQESLISKTNSQVQAKDDNSPVTVADWSVQATVSWILSETLGSRNVAIVAEEDVQTLSKPDSAGLLEAVVQTVNDCLAEAPRFGLKAPGTVLGSSEVLEAISRCNSAGGPSGRFWALDPVDGTLGFVRGDQYAVALALIEDGEVVLGVLGCPNYPMRKEWLSYHHRYHRIISKLTPPTSESWDKGCVIYARRGSGEAWMQPLIQGHKKLMWPNSATPVRVSTIENPALATFCEPVEKANSSHSFTAGLAHSVGLRKQPLRVYSMVKYAAIARGDAEVFMKFARAGYKEKIWDHAAGFVIIQEAGGVVTDAGGCPLNFSKGMYLEGLDRGIIACAGVKLHEKIIKAVDASWNSSSL</sequence>
<evidence type="ECO:0000256" key="2">
    <source>
        <dbReference type="ARBA" id="ARBA00009759"/>
    </source>
</evidence>